<reference evidence="1" key="1">
    <citation type="journal article" date="2021" name="New Phytol.">
        <title>Evolutionary innovations through gain and loss of genes in the ectomycorrhizal Boletales.</title>
        <authorList>
            <person name="Wu G."/>
            <person name="Miyauchi S."/>
            <person name="Morin E."/>
            <person name="Kuo A."/>
            <person name="Drula E."/>
            <person name="Varga T."/>
            <person name="Kohler A."/>
            <person name="Feng B."/>
            <person name="Cao Y."/>
            <person name="Lipzen A."/>
            <person name="Daum C."/>
            <person name="Hundley H."/>
            <person name="Pangilinan J."/>
            <person name="Johnson J."/>
            <person name="Barry K."/>
            <person name="LaButti K."/>
            <person name="Ng V."/>
            <person name="Ahrendt S."/>
            <person name="Min B."/>
            <person name="Choi I.G."/>
            <person name="Park H."/>
            <person name="Plett J.M."/>
            <person name="Magnuson J."/>
            <person name="Spatafora J.W."/>
            <person name="Nagy L.G."/>
            <person name="Henrissat B."/>
            <person name="Grigoriev I.V."/>
            <person name="Yang Z.L."/>
            <person name="Xu J."/>
            <person name="Martin F.M."/>
        </authorList>
    </citation>
    <scope>NUCLEOTIDE SEQUENCE</scope>
    <source>
        <strain evidence="1">ATCC 28755</strain>
    </source>
</reference>
<keyword evidence="2" id="KW-1185">Reference proteome</keyword>
<evidence type="ECO:0000313" key="2">
    <source>
        <dbReference type="Proteomes" id="UP000790377"/>
    </source>
</evidence>
<protein>
    <submittedName>
        <fullName evidence="1">Uncharacterized protein</fullName>
    </submittedName>
</protein>
<proteinExistence type="predicted"/>
<dbReference type="EMBL" id="MU267652">
    <property type="protein sequence ID" value="KAH7912411.1"/>
    <property type="molecule type" value="Genomic_DNA"/>
</dbReference>
<name>A0ACB8AFS2_9AGAM</name>
<accession>A0ACB8AFS2</accession>
<sequence length="362" mass="40706">MTLASFEGHPTTQSNASHLLDCPSTRTFGVLATDNEHDSEDHSAPCADEFRAASVAIHSYLANPNTIPLSIPCNIGLYHRLLDEGVLLIDETAASFSYDSYRSVLRIRSYTMRIHDVPLTFISCIVFSNPTLSPLSRKIKITGATTDFSGFSGRYKDSRKQPDVAIWTKVDYWPTVVVEAGWNEDYLNLIADTRMWLLGGRDGDQSHAGQVNVVILVNFTETTSMDVDSRLGPSSGYQGDRKEKNVDCLDDSDANMQELGARLEVWRRCNGAEDVELVQSHDFYPTNRDGGDDRMHLTVGDIIPSEYYLAQRISPSKKILFDLDILREHIDDSIQFLSIDRETTSRIKAQKRKELLCKHTSF</sequence>
<organism evidence="1 2">
    <name type="scientific">Hygrophoropsis aurantiaca</name>
    <dbReference type="NCBI Taxonomy" id="72124"/>
    <lineage>
        <taxon>Eukaryota</taxon>
        <taxon>Fungi</taxon>
        <taxon>Dikarya</taxon>
        <taxon>Basidiomycota</taxon>
        <taxon>Agaricomycotina</taxon>
        <taxon>Agaricomycetes</taxon>
        <taxon>Agaricomycetidae</taxon>
        <taxon>Boletales</taxon>
        <taxon>Coniophorineae</taxon>
        <taxon>Hygrophoropsidaceae</taxon>
        <taxon>Hygrophoropsis</taxon>
    </lineage>
</organism>
<evidence type="ECO:0000313" key="1">
    <source>
        <dbReference type="EMBL" id="KAH7912411.1"/>
    </source>
</evidence>
<gene>
    <name evidence="1" type="ORF">BJ138DRAFT_794304</name>
</gene>
<dbReference type="Proteomes" id="UP000790377">
    <property type="component" value="Unassembled WGS sequence"/>
</dbReference>
<comment type="caution">
    <text evidence="1">The sequence shown here is derived from an EMBL/GenBank/DDBJ whole genome shotgun (WGS) entry which is preliminary data.</text>
</comment>